<protein>
    <submittedName>
        <fullName evidence="9">DMT family transporter</fullName>
    </submittedName>
</protein>
<dbReference type="AlphaFoldDB" id="A0AAU8AKU1"/>
<gene>
    <name evidence="9" type="ORF">PVT71_06895</name>
</gene>
<feature type="transmembrane region" description="Helical" evidence="6">
    <location>
        <begin position="141"/>
        <end position="159"/>
    </location>
</feature>
<dbReference type="SUPFAM" id="SSF103481">
    <property type="entry name" value="Multidrug resistance efflux transporter EmrE"/>
    <property type="match status" value="2"/>
</dbReference>
<feature type="chain" id="PRO_5043650092" evidence="7">
    <location>
        <begin position="19"/>
        <end position="282"/>
    </location>
</feature>
<dbReference type="Pfam" id="PF00892">
    <property type="entry name" value="EamA"/>
    <property type="match status" value="2"/>
</dbReference>
<evidence type="ECO:0000256" key="4">
    <source>
        <dbReference type="ARBA" id="ARBA00022989"/>
    </source>
</evidence>
<dbReference type="InterPro" id="IPR050638">
    <property type="entry name" value="AA-Vitamin_Transporters"/>
</dbReference>
<keyword evidence="5 6" id="KW-0472">Membrane</keyword>
<reference evidence="9" key="1">
    <citation type="submission" date="2023-02" db="EMBL/GenBank/DDBJ databases">
        <title>Description and genomic characterization of Salipiger bruguierae sp. nov., isolated from the sediment of mangrove plant Bruguiera sexangula.</title>
        <authorList>
            <person name="Long M."/>
        </authorList>
    </citation>
    <scope>NUCLEOTIDE SEQUENCE</scope>
    <source>
        <strain evidence="9">H15</strain>
    </source>
</reference>
<dbReference type="RefSeq" id="WP_353473849.1">
    <property type="nucleotide sequence ID" value="NZ_CP123384.1"/>
</dbReference>
<dbReference type="InterPro" id="IPR037185">
    <property type="entry name" value="EmrE-like"/>
</dbReference>
<evidence type="ECO:0000259" key="8">
    <source>
        <dbReference type="Pfam" id="PF00892"/>
    </source>
</evidence>
<comment type="similarity">
    <text evidence="2">Belongs to the EamA transporter family.</text>
</comment>
<feature type="domain" description="EamA" evidence="8">
    <location>
        <begin position="144"/>
        <end position="279"/>
    </location>
</feature>
<dbReference type="PANTHER" id="PTHR32322:SF2">
    <property type="entry name" value="EAMA DOMAIN-CONTAINING PROTEIN"/>
    <property type="match status" value="1"/>
</dbReference>
<feature type="transmembrane region" description="Helical" evidence="6">
    <location>
        <begin position="28"/>
        <end position="48"/>
    </location>
</feature>
<evidence type="ECO:0000256" key="6">
    <source>
        <dbReference type="SAM" id="Phobius"/>
    </source>
</evidence>
<dbReference type="GO" id="GO:0016020">
    <property type="term" value="C:membrane"/>
    <property type="evidence" value="ECO:0007669"/>
    <property type="project" value="UniProtKB-SubCell"/>
</dbReference>
<feature type="transmembrane region" description="Helical" evidence="6">
    <location>
        <begin position="84"/>
        <end position="105"/>
    </location>
</feature>
<proteinExistence type="inferred from homology"/>
<feature type="domain" description="EamA" evidence="8">
    <location>
        <begin position="2"/>
        <end position="128"/>
    </location>
</feature>
<evidence type="ECO:0000256" key="3">
    <source>
        <dbReference type="ARBA" id="ARBA00022692"/>
    </source>
</evidence>
<dbReference type="InterPro" id="IPR000620">
    <property type="entry name" value="EamA_dom"/>
</dbReference>
<feature type="transmembrane region" description="Helical" evidence="6">
    <location>
        <begin position="112"/>
        <end position="129"/>
    </location>
</feature>
<evidence type="ECO:0000256" key="5">
    <source>
        <dbReference type="ARBA" id="ARBA00023136"/>
    </source>
</evidence>
<evidence type="ECO:0000256" key="7">
    <source>
        <dbReference type="SAM" id="SignalP"/>
    </source>
</evidence>
<feature type="transmembrane region" description="Helical" evidence="6">
    <location>
        <begin position="204"/>
        <end position="225"/>
    </location>
</feature>
<dbReference type="EMBL" id="CP123384">
    <property type="protein sequence ID" value="XCC95018.1"/>
    <property type="molecule type" value="Genomic_DNA"/>
</dbReference>
<keyword evidence="4 6" id="KW-1133">Transmembrane helix</keyword>
<evidence type="ECO:0000256" key="2">
    <source>
        <dbReference type="ARBA" id="ARBA00007362"/>
    </source>
</evidence>
<organism evidence="9">
    <name type="scientific">Alloyangia sp. H15</name>
    <dbReference type="NCBI Taxonomy" id="3029062"/>
    <lineage>
        <taxon>Bacteria</taxon>
        <taxon>Pseudomonadati</taxon>
        <taxon>Pseudomonadota</taxon>
        <taxon>Alphaproteobacteria</taxon>
        <taxon>Rhodobacterales</taxon>
        <taxon>Roseobacteraceae</taxon>
        <taxon>Alloyangia</taxon>
    </lineage>
</organism>
<feature type="transmembrane region" description="Helical" evidence="6">
    <location>
        <begin position="60"/>
        <end position="78"/>
    </location>
</feature>
<feature type="transmembrane region" description="Helical" evidence="6">
    <location>
        <begin position="262"/>
        <end position="279"/>
    </location>
</feature>
<evidence type="ECO:0000313" key="9">
    <source>
        <dbReference type="EMBL" id="XCC95018.1"/>
    </source>
</evidence>
<dbReference type="PANTHER" id="PTHR32322">
    <property type="entry name" value="INNER MEMBRANE TRANSPORTER"/>
    <property type="match status" value="1"/>
</dbReference>
<keyword evidence="3 6" id="KW-0812">Transmembrane</keyword>
<accession>A0AAU8AKU1</accession>
<name>A0AAU8AKU1_9RHOB</name>
<sequence length="282" mass="30004">MLAFSAFVAGSFSLGSMAAPHIAPAALNAARFLLATAALAAVVLARGGIPRRALAAPWRYLLIGGLMSVYFVLMFEGLRTAEPVSMSAVFTLTPVMAAGFGWLLMRQRMSRRIALALAIGGLGALWVIFRADLGALLRFSPGRGEMIFLVGCAAHAIYAPMVPRLNRGEPALVFTLGTMVAGTLVLILWGWRDIVATDWRALPGIVWVTILYTTVAATALSTALIQFAAMRLPSAKVMAYTYLIPSWVILWEIALGRAAPPALVLVGVALSVVALLLLLRDG</sequence>
<comment type="subcellular location">
    <subcellularLocation>
        <location evidence="1">Membrane</location>
        <topology evidence="1">Multi-pass membrane protein</topology>
    </subcellularLocation>
</comment>
<feature type="transmembrane region" description="Helical" evidence="6">
    <location>
        <begin position="237"/>
        <end position="256"/>
    </location>
</feature>
<feature type="signal peptide" evidence="7">
    <location>
        <begin position="1"/>
        <end position="18"/>
    </location>
</feature>
<evidence type="ECO:0000256" key="1">
    <source>
        <dbReference type="ARBA" id="ARBA00004141"/>
    </source>
</evidence>
<keyword evidence="7" id="KW-0732">Signal</keyword>
<feature type="transmembrane region" description="Helical" evidence="6">
    <location>
        <begin position="171"/>
        <end position="192"/>
    </location>
</feature>